<keyword evidence="3" id="KW-1185">Reference proteome</keyword>
<name>A0A502GAG4_9BACT</name>
<dbReference type="PANTHER" id="PTHR43102">
    <property type="entry name" value="SLR1143 PROTEIN"/>
    <property type="match status" value="1"/>
</dbReference>
<dbReference type="EMBL" id="RCYZ01000014">
    <property type="protein sequence ID" value="TPG58975.1"/>
    <property type="molecule type" value="Genomic_DNA"/>
</dbReference>
<dbReference type="Pfam" id="PF01590">
    <property type="entry name" value="GAF"/>
    <property type="match status" value="1"/>
</dbReference>
<reference evidence="2 3" key="1">
    <citation type="journal article" date="2019" name="Environ. Microbiol.">
        <title>Species interactions and distinct microbial communities in high Arctic permafrost affected cryosols are associated with the CH4 and CO2 gas fluxes.</title>
        <authorList>
            <person name="Altshuler I."/>
            <person name="Hamel J."/>
            <person name="Turney S."/>
            <person name="Magnuson E."/>
            <person name="Levesque R."/>
            <person name="Greer C."/>
            <person name="Whyte L.G."/>
        </authorList>
    </citation>
    <scope>NUCLEOTIDE SEQUENCE [LARGE SCALE GENOMIC DNA]</scope>
    <source>
        <strain evidence="2 3">S9.2P</strain>
    </source>
</reference>
<dbReference type="SUPFAM" id="SSF55781">
    <property type="entry name" value="GAF domain-like"/>
    <property type="match status" value="1"/>
</dbReference>
<sequence length="241" mass="26049">MANAYPDSLIPGHDAARLRTLHQFQIVNTTPEPVFDDFAAWAAQLFGTPIALISLVDADFTWFKALVGVDSIPGLVRNESMCSAAILQDAAVVVSDYKPESCTLIRPDVAQALGLSFYAGAVLEAADGHRLGMLAIIDKEARHFSAAEQAVLARLAGLVSQTIALRHYYLAAGEQGEWDDAQRDLTHALDDNAALARYLTSRNQRIDFDDEAVAQPVVRRLEGVAQVLARRLAQALPALAA</sequence>
<feature type="domain" description="GAF" evidence="1">
    <location>
        <begin position="30"/>
        <end position="173"/>
    </location>
</feature>
<gene>
    <name evidence="2" type="ORF">EAH73_21910</name>
</gene>
<dbReference type="PANTHER" id="PTHR43102:SF2">
    <property type="entry name" value="GAF DOMAIN-CONTAINING PROTEIN"/>
    <property type="match status" value="1"/>
</dbReference>
<dbReference type="AlphaFoldDB" id="A0A502GAG4"/>
<organism evidence="2 3">
    <name type="scientific">Hymenobacter nivis</name>
    <dbReference type="NCBI Taxonomy" id="1850093"/>
    <lineage>
        <taxon>Bacteria</taxon>
        <taxon>Pseudomonadati</taxon>
        <taxon>Bacteroidota</taxon>
        <taxon>Cytophagia</taxon>
        <taxon>Cytophagales</taxon>
        <taxon>Hymenobacteraceae</taxon>
        <taxon>Hymenobacter</taxon>
    </lineage>
</organism>
<evidence type="ECO:0000259" key="1">
    <source>
        <dbReference type="SMART" id="SM00065"/>
    </source>
</evidence>
<proteinExistence type="predicted"/>
<dbReference type="Proteomes" id="UP000317646">
    <property type="component" value="Unassembled WGS sequence"/>
</dbReference>
<comment type="caution">
    <text evidence="2">The sequence shown here is derived from an EMBL/GenBank/DDBJ whole genome shotgun (WGS) entry which is preliminary data.</text>
</comment>
<dbReference type="Gene3D" id="3.30.450.40">
    <property type="match status" value="1"/>
</dbReference>
<dbReference type="RefSeq" id="WP_140469584.1">
    <property type="nucleotide sequence ID" value="NZ_RCYZ01000014.1"/>
</dbReference>
<accession>A0A502GAG4</accession>
<protein>
    <submittedName>
        <fullName evidence="2">GAF domain-containing protein</fullName>
    </submittedName>
</protein>
<dbReference type="SMART" id="SM00065">
    <property type="entry name" value="GAF"/>
    <property type="match status" value="1"/>
</dbReference>
<dbReference type="InterPro" id="IPR029016">
    <property type="entry name" value="GAF-like_dom_sf"/>
</dbReference>
<dbReference type="InterPro" id="IPR003018">
    <property type="entry name" value="GAF"/>
</dbReference>
<dbReference type="OrthoDB" id="9811889at2"/>
<evidence type="ECO:0000313" key="2">
    <source>
        <dbReference type="EMBL" id="TPG58975.1"/>
    </source>
</evidence>
<evidence type="ECO:0000313" key="3">
    <source>
        <dbReference type="Proteomes" id="UP000317646"/>
    </source>
</evidence>